<dbReference type="Pfam" id="PF00072">
    <property type="entry name" value="Response_reg"/>
    <property type="match status" value="1"/>
</dbReference>
<reference evidence="2" key="1">
    <citation type="submission" date="2018-06" db="EMBL/GenBank/DDBJ databases">
        <authorList>
            <person name="Zhirakovskaya E."/>
        </authorList>
    </citation>
    <scope>NUCLEOTIDE SEQUENCE</scope>
</reference>
<evidence type="ECO:0000259" key="1">
    <source>
        <dbReference type="PROSITE" id="PS50110"/>
    </source>
</evidence>
<accession>A0A3B0TWT8</accession>
<dbReference type="Gene3D" id="3.40.50.2300">
    <property type="match status" value="1"/>
</dbReference>
<sequence>MSSTGKIALIVEPDEETALAMARQLAALGLDSLSASGVENAVETLNWLQPDIVLVSQGFDGEDGVRRISRTSDGRAPLVFVSDGADIDAMGAAIWQGASECLMHPFDEEILEFKLQQTGVL</sequence>
<proteinExistence type="predicted"/>
<dbReference type="GO" id="GO:0000160">
    <property type="term" value="P:phosphorelay signal transduction system"/>
    <property type="evidence" value="ECO:0007669"/>
    <property type="project" value="InterPro"/>
</dbReference>
<gene>
    <name evidence="2" type="ORF">MNBD_ALPHA09-392</name>
</gene>
<evidence type="ECO:0000313" key="2">
    <source>
        <dbReference type="EMBL" id="VAW17897.1"/>
    </source>
</evidence>
<dbReference type="SUPFAM" id="SSF52172">
    <property type="entry name" value="CheY-like"/>
    <property type="match status" value="1"/>
</dbReference>
<dbReference type="SMART" id="SM00448">
    <property type="entry name" value="REC"/>
    <property type="match status" value="1"/>
</dbReference>
<dbReference type="InterPro" id="IPR011006">
    <property type="entry name" value="CheY-like_superfamily"/>
</dbReference>
<dbReference type="AlphaFoldDB" id="A0A3B0TWT8"/>
<feature type="domain" description="Response regulatory" evidence="1">
    <location>
        <begin position="7"/>
        <end position="119"/>
    </location>
</feature>
<organism evidence="2">
    <name type="scientific">hydrothermal vent metagenome</name>
    <dbReference type="NCBI Taxonomy" id="652676"/>
    <lineage>
        <taxon>unclassified sequences</taxon>
        <taxon>metagenomes</taxon>
        <taxon>ecological metagenomes</taxon>
    </lineage>
</organism>
<dbReference type="PROSITE" id="PS50110">
    <property type="entry name" value="RESPONSE_REGULATORY"/>
    <property type="match status" value="1"/>
</dbReference>
<protein>
    <recommendedName>
        <fullName evidence="1">Response regulatory domain-containing protein</fullName>
    </recommendedName>
</protein>
<name>A0A3B0TWT8_9ZZZZ</name>
<dbReference type="EMBL" id="UOEM01000109">
    <property type="protein sequence ID" value="VAW17897.1"/>
    <property type="molecule type" value="Genomic_DNA"/>
</dbReference>
<dbReference type="CDD" id="cd00156">
    <property type="entry name" value="REC"/>
    <property type="match status" value="1"/>
</dbReference>
<dbReference type="InterPro" id="IPR001789">
    <property type="entry name" value="Sig_transdc_resp-reg_receiver"/>
</dbReference>